<evidence type="ECO:0000256" key="1">
    <source>
        <dbReference type="ARBA" id="ARBA00023125"/>
    </source>
</evidence>
<dbReference type="Gene3D" id="2.40.50.140">
    <property type="entry name" value="Nucleic acid-binding proteins"/>
    <property type="match status" value="1"/>
</dbReference>
<gene>
    <name evidence="3" type="ORF">UFOPK2806_00981</name>
    <name evidence="4" type="ORF">UFOPK4306_00051</name>
</gene>
<evidence type="ECO:0000313" key="3">
    <source>
        <dbReference type="EMBL" id="CAB4750429.1"/>
    </source>
</evidence>
<keyword evidence="1" id="KW-0238">DNA-binding</keyword>
<evidence type="ECO:0000313" key="4">
    <source>
        <dbReference type="EMBL" id="CAB5051111.1"/>
    </source>
</evidence>
<dbReference type="GO" id="GO:0006260">
    <property type="term" value="P:DNA replication"/>
    <property type="evidence" value="ECO:0007669"/>
    <property type="project" value="InterPro"/>
</dbReference>
<dbReference type="NCBIfam" id="TIGR00621">
    <property type="entry name" value="ssb"/>
    <property type="match status" value="1"/>
</dbReference>
<proteinExistence type="inferred from homology"/>
<dbReference type="GO" id="GO:0009295">
    <property type="term" value="C:nucleoid"/>
    <property type="evidence" value="ECO:0007669"/>
    <property type="project" value="TreeGrafter"/>
</dbReference>
<dbReference type="GO" id="GO:0003697">
    <property type="term" value="F:single-stranded DNA binding"/>
    <property type="evidence" value="ECO:0007669"/>
    <property type="project" value="InterPro"/>
</dbReference>
<dbReference type="EMBL" id="CAFBQP010000001">
    <property type="protein sequence ID" value="CAB5051111.1"/>
    <property type="molecule type" value="Genomic_DNA"/>
</dbReference>
<accession>A0A6J7TD08</accession>
<dbReference type="InterPro" id="IPR011344">
    <property type="entry name" value="ssDNA-bd"/>
</dbReference>
<dbReference type="Pfam" id="PF00436">
    <property type="entry name" value="SSB"/>
    <property type="match status" value="1"/>
</dbReference>
<sequence length="161" mass="16843">MADNTVTLVGNITRDPELRFTQGGRAVASFGIAVNRRYQVNGEWQEQTSFFNVVAWGQLGENAAASLTKGARVIVNGRLEQREYQTQQGEKRTVIEVNADEVAPSLRYATAQVERTTSGAGGAGGAGGGGNPGGSSNAGASRGGTAPRGDDNYYGGDEEPF</sequence>
<name>A0A6J7TD08_9ZZZZ</name>
<organism evidence="4">
    <name type="scientific">freshwater metagenome</name>
    <dbReference type="NCBI Taxonomy" id="449393"/>
    <lineage>
        <taxon>unclassified sequences</taxon>
        <taxon>metagenomes</taxon>
        <taxon>ecological metagenomes</taxon>
    </lineage>
</organism>
<dbReference type="PANTHER" id="PTHR10302:SF27">
    <property type="entry name" value="SINGLE-STRANDED DNA-BINDING PROTEIN"/>
    <property type="match status" value="1"/>
</dbReference>
<dbReference type="CDD" id="cd04496">
    <property type="entry name" value="SSB_OBF"/>
    <property type="match status" value="1"/>
</dbReference>
<feature type="compositionally biased region" description="Gly residues" evidence="2">
    <location>
        <begin position="119"/>
        <end position="133"/>
    </location>
</feature>
<feature type="compositionally biased region" description="Low complexity" evidence="2">
    <location>
        <begin position="134"/>
        <end position="144"/>
    </location>
</feature>
<dbReference type="AlphaFoldDB" id="A0A6J7TD08"/>
<dbReference type="PANTHER" id="PTHR10302">
    <property type="entry name" value="SINGLE-STRANDED DNA-BINDING PROTEIN"/>
    <property type="match status" value="1"/>
</dbReference>
<dbReference type="SUPFAM" id="SSF50249">
    <property type="entry name" value="Nucleic acid-binding proteins"/>
    <property type="match status" value="1"/>
</dbReference>
<dbReference type="PROSITE" id="PS50935">
    <property type="entry name" value="SSB"/>
    <property type="match status" value="1"/>
</dbReference>
<reference evidence="4" key="1">
    <citation type="submission" date="2020-05" db="EMBL/GenBank/DDBJ databases">
        <authorList>
            <person name="Chiriac C."/>
            <person name="Salcher M."/>
            <person name="Ghai R."/>
            <person name="Kavagutti S V."/>
        </authorList>
    </citation>
    <scope>NUCLEOTIDE SEQUENCE</scope>
</reference>
<dbReference type="InterPro" id="IPR012340">
    <property type="entry name" value="NA-bd_OB-fold"/>
</dbReference>
<dbReference type="EMBL" id="CAEZYY010000010">
    <property type="protein sequence ID" value="CAB4750429.1"/>
    <property type="molecule type" value="Genomic_DNA"/>
</dbReference>
<dbReference type="HAMAP" id="MF_00984">
    <property type="entry name" value="SSB"/>
    <property type="match status" value="1"/>
</dbReference>
<dbReference type="InterPro" id="IPR000424">
    <property type="entry name" value="Primosome_PriB/ssb"/>
</dbReference>
<feature type="region of interest" description="Disordered" evidence="2">
    <location>
        <begin position="116"/>
        <end position="161"/>
    </location>
</feature>
<protein>
    <submittedName>
        <fullName evidence="4">Unannotated protein</fullName>
    </submittedName>
</protein>
<evidence type="ECO:0000256" key="2">
    <source>
        <dbReference type="SAM" id="MobiDB-lite"/>
    </source>
</evidence>